<name>A0ABV0SI89_9TELE</name>
<dbReference type="Proteomes" id="UP001434883">
    <property type="component" value="Unassembled WGS sequence"/>
</dbReference>
<dbReference type="SMART" id="SM00043">
    <property type="entry name" value="CY"/>
    <property type="match status" value="1"/>
</dbReference>
<dbReference type="InterPro" id="IPR046350">
    <property type="entry name" value="Cystatin_sf"/>
</dbReference>
<dbReference type="InterPro" id="IPR042886">
    <property type="entry name" value="Cystatin-F"/>
</dbReference>
<keyword evidence="3" id="KW-1185">Reference proteome</keyword>
<feature type="domain" description="Cystatin" evidence="1">
    <location>
        <begin position="1"/>
        <end position="93"/>
    </location>
</feature>
<dbReference type="SUPFAM" id="SSF54403">
    <property type="entry name" value="Cystatin/monellin"/>
    <property type="match status" value="1"/>
</dbReference>
<dbReference type="EMBL" id="JAHRIN010079272">
    <property type="protein sequence ID" value="MEQ2219418.1"/>
    <property type="molecule type" value="Genomic_DNA"/>
</dbReference>
<comment type="caution">
    <text evidence="2">The sequence shown here is derived from an EMBL/GenBank/DDBJ whole genome shotgun (WGS) entry which is preliminary data.</text>
</comment>
<dbReference type="PANTHER" id="PTHR47141">
    <property type="entry name" value="CYSTATIN-F"/>
    <property type="match status" value="1"/>
</dbReference>
<proteinExistence type="predicted"/>
<evidence type="ECO:0000259" key="1">
    <source>
        <dbReference type="SMART" id="SM00043"/>
    </source>
</evidence>
<evidence type="ECO:0000313" key="2">
    <source>
        <dbReference type="EMBL" id="MEQ2219418.1"/>
    </source>
</evidence>
<accession>A0ABV0SI89</accession>
<dbReference type="InterPro" id="IPR000010">
    <property type="entry name" value="Cystatin_dom"/>
</dbReference>
<dbReference type="CDD" id="cd00042">
    <property type="entry name" value="CY"/>
    <property type="match status" value="1"/>
</dbReference>
<gene>
    <name evidence="2" type="ORF">XENOCAPTIV_017517</name>
</gene>
<sequence>MPGSPSNISRNDASLQQVVLNAAHSFNNQSNDAFLFKPSAIHRAQRQVVKGIRYIVDFQISRTVCHKWDHIKDLSKCDLQPSGRLHQVSFQVRTGCGPDGLREICGLHRTFQVFSSAHMMHRAQKILFKEISANKSMCDSSIKLVSSCFPVRNQNIHSSAEK</sequence>
<reference evidence="2 3" key="1">
    <citation type="submission" date="2021-06" db="EMBL/GenBank/DDBJ databases">
        <authorList>
            <person name="Palmer J.M."/>
        </authorList>
    </citation>
    <scope>NUCLEOTIDE SEQUENCE [LARGE SCALE GENOMIC DNA]</scope>
    <source>
        <strain evidence="2 3">XC_2019</strain>
        <tissue evidence="2">Muscle</tissue>
    </source>
</reference>
<organism evidence="2 3">
    <name type="scientific">Xenoophorus captivus</name>
    <dbReference type="NCBI Taxonomy" id="1517983"/>
    <lineage>
        <taxon>Eukaryota</taxon>
        <taxon>Metazoa</taxon>
        <taxon>Chordata</taxon>
        <taxon>Craniata</taxon>
        <taxon>Vertebrata</taxon>
        <taxon>Euteleostomi</taxon>
        <taxon>Actinopterygii</taxon>
        <taxon>Neopterygii</taxon>
        <taxon>Teleostei</taxon>
        <taxon>Neoteleostei</taxon>
        <taxon>Acanthomorphata</taxon>
        <taxon>Ovalentaria</taxon>
        <taxon>Atherinomorphae</taxon>
        <taxon>Cyprinodontiformes</taxon>
        <taxon>Goodeidae</taxon>
        <taxon>Xenoophorus</taxon>
    </lineage>
</organism>
<protein>
    <recommendedName>
        <fullName evidence="1">Cystatin domain-containing protein</fullName>
    </recommendedName>
</protein>
<dbReference type="Gene3D" id="3.10.450.10">
    <property type="match status" value="1"/>
</dbReference>
<evidence type="ECO:0000313" key="3">
    <source>
        <dbReference type="Proteomes" id="UP001434883"/>
    </source>
</evidence>
<dbReference type="Pfam" id="PF00031">
    <property type="entry name" value="Cystatin"/>
    <property type="match status" value="1"/>
</dbReference>
<dbReference type="PANTHER" id="PTHR47141:SF1">
    <property type="entry name" value="CYSTATIN-F"/>
    <property type="match status" value="1"/>
</dbReference>